<dbReference type="Pfam" id="PF00230">
    <property type="entry name" value="MIP"/>
    <property type="match status" value="1"/>
</dbReference>
<comment type="similarity">
    <text evidence="2 7">Belongs to the MIP/aquaporin (TC 1.A.8) family.</text>
</comment>
<evidence type="ECO:0000256" key="5">
    <source>
        <dbReference type="ARBA" id="ARBA00022989"/>
    </source>
</evidence>
<reference evidence="9" key="1">
    <citation type="journal article" date="2014" name="Genome Announc.">
        <title>Draft Genome Sequence of Lactobacillus oryzae Strain SG293T.</title>
        <authorList>
            <person name="Tanizawa Y."/>
            <person name="Fujisawa T."/>
            <person name="Mochizuki T."/>
            <person name="Kaminuma E."/>
            <person name="Nakamura Y."/>
            <person name="Tohno M."/>
        </authorList>
    </citation>
    <scope>NUCLEOTIDE SEQUENCE [LARGE SCALE GENOMIC DNA]</scope>
    <source>
        <strain evidence="9">SG293</strain>
    </source>
</reference>
<feature type="transmembrane region" description="Helical" evidence="8">
    <location>
        <begin position="7"/>
        <end position="28"/>
    </location>
</feature>
<dbReference type="Proteomes" id="UP000028700">
    <property type="component" value="Unassembled WGS sequence"/>
</dbReference>
<accession>A0A081BGB8</accession>
<dbReference type="eggNOG" id="COG0580">
    <property type="taxonomic scope" value="Bacteria"/>
</dbReference>
<keyword evidence="4 7" id="KW-0812">Transmembrane</keyword>
<name>A0A081BGB8_9LACO</name>
<dbReference type="InterPro" id="IPR022357">
    <property type="entry name" value="MIP_CS"/>
</dbReference>
<dbReference type="InterPro" id="IPR023271">
    <property type="entry name" value="Aquaporin-like"/>
</dbReference>
<dbReference type="EMBL" id="BBJM01000002">
    <property type="protein sequence ID" value="GAK47086.1"/>
    <property type="molecule type" value="Genomic_DNA"/>
</dbReference>
<evidence type="ECO:0000313" key="10">
    <source>
        <dbReference type="Proteomes" id="UP000028700"/>
    </source>
</evidence>
<evidence type="ECO:0000256" key="4">
    <source>
        <dbReference type="ARBA" id="ARBA00022692"/>
    </source>
</evidence>
<keyword evidence="3 7" id="KW-0813">Transport</keyword>
<dbReference type="Gene3D" id="1.20.1080.10">
    <property type="entry name" value="Glycerol uptake facilitator protein"/>
    <property type="match status" value="1"/>
</dbReference>
<dbReference type="InterPro" id="IPR000425">
    <property type="entry name" value="MIP"/>
</dbReference>
<comment type="caution">
    <text evidence="9">The sequence shown here is derived from an EMBL/GenBank/DDBJ whole genome shotgun (WGS) entry which is preliminary data.</text>
</comment>
<sequence>MIKMNGFMGEFLGTMILIVLGAGSGAGLNLNKTYAKGQNWLFVSLAWGLAVTMGVYVAGMLGSDGHLNPAVTIGFAAFGFFPWSQVLPYLLGQFLGAFIGAALVIIQFTPHFKATTNEAEGNSVGIFATRPAIKAPFFNFLSELITTFVFVFILLNLGNFTEGLKPFIVGMLIAVIGMGLGTTTGFAINPARDWGPRLAYTILPVPNKGGAEWSYSWVPMVGPLAGGLIAAGLEVLVN</sequence>
<dbReference type="PANTHER" id="PTHR43829">
    <property type="entry name" value="AQUAPORIN OR AQUAGLYCEROPORIN RELATED"/>
    <property type="match status" value="1"/>
</dbReference>
<evidence type="ECO:0000256" key="6">
    <source>
        <dbReference type="ARBA" id="ARBA00023136"/>
    </source>
</evidence>
<evidence type="ECO:0000256" key="1">
    <source>
        <dbReference type="ARBA" id="ARBA00004141"/>
    </source>
</evidence>
<evidence type="ECO:0000256" key="2">
    <source>
        <dbReference type="ARBA" id="ARBA00006175"/>
    </source>
</evidence>
<organism evidence="9 10">
    <name type="scientific">Secundilactobacillus oryzae JCM 18671</name>
    <dbReference type="NCBI Taxonomy" id="1291743"/>
    <lineage>
        <taxon>Bacteria</taxon>
        <taxon>Bacillati</taxon>
        <taxon>Bacillota</taxon>
        <taxon>Bacilli</taxon>
        <taxon>Lactobacillales</taxon>
        <taxon>Lactobacillaceae</taxon>
        <taxon>Secundilactobacillus</taxon>
    </lineage>
</organism>
<evidence type="ECO:0000256" key="3">
    <source>
        <dbReference type="ARBA" id="ARBA00022448"/>
    </source>
</evidence>
<dbReference type="PROSITE" id="PS00221">
    <property type="entry name" value="MIP"/>
    <property type="match status" value="1"/>
</dbReference>
<proteinExistence type="inferred from homology"/>
<feature type="transmembrane region" description="Helical" evidence="8">
    <location>
        <begin position="40"/>
        <end position="59"/>
    </location>
</feature>
<dbReference type="SUPFAM" id="SSF81338">
    <property type="entry name" value="Aquaporin-like"/>
    <property type="match status" value="1"/>
</dbReference>
<gene>
    <name evidence="9" type="primary">glpF</name>
    <name evidence="9" type="ORF">LOSG293_020240</name>
</gene>
<feature type="transmembrane region" description="Helical" evidence="8">
    <location>
        <begin position="66"/>
        <end position="83"/>
    </location>
</feature>
<keyword evidence="10" id="KW-1185">Reference proteome</keyword>
<dbReference type="GO" id="GO:0015254">
    <property type="term" value="F:glycerol channel activity"/>
    <property type="evidence" value="ECO:0007669"/>
    <property type="project" value="TreeGrafter"/>
</dbReference>
<dbReference type="PANTHER" id="PTHR43829:SF9">
    <property type="entry name" value="AQUAPORIN-9"/>
    <property type="match status" value="1"/>
</dbReference>
<evidence type="ECO:0000256" key="8">
    <source>
        <dbReference type="SAM" id="Phobius"/>
    </source>
</evidence>
<dbReference type="GO" id="GO:0005886">
    <property type="term" value="C:plasma membrane"/>
    <property type="evidence" value="ECO:0007669"/>
    <property type="project" value="TreeGrafter"/>
</dbReference>
<evidence type="ECO:0000256" key="7">
    <source>
        <dbReference type="RuleBase" id="RU000477"/>
    </source>
</evidence>
<feature type="transmembrane region" description="Helical" evidence="8">
    <location>
        <begin position="167"/>
        <end position="188"/>
    </location>
</feature>
<feature type="transmembrane region" description="Helical" evidence="8">
    <location>
        <begin position="137"/>
        <end position="155"/>
    </location>
</feature>
<dbReference type="STRING" id="1291743.LOSG293_020240"/>
<protein>
    <submittedName>
        <fullName evidence="9">Glycerol uptake facilitator protein</fullName>
    </submittedName>
</protein>
<comment type="subcellular location">
    <subcellularLocation>
        <location evidence="1">Membrane</location>
        <topology evidence="1">Multi-pass membrane protein</topology>
    </subcellularLocation>
</comment>
<feature type="transmembrane region" description="Helical" evidence="8">
    <location>
        <begin position="89"/>
        <end position="108"/>
    </location>
</feature>
<dbReference type="NCBIfam" id="TIGR00861">
    <property type="entry name" value="MIP"/>
    <property type="match status" value="1"/>
</dbReference>
<evidence type="ECO:0000313" key="9">
    <source>
        <dbReference type="EMBL" id="GAK47086.1"/>
    </source>
</evidence>
<keyword evidence="5 8" id="KW-1133">Transmembrane helix</keyword>
<dbReference type="InterPro" id="IPR050363">
    <property type="entry name" value="MIP/Aquaporin"/>
</dbReference>
<keyword evidence="6 8" id="KW-0472">Membrane</keyword>
<dbReference type="PRINTS" id="PR00783">
    <property type="entry name" value="MINTRINSICP"/>
</dbReference>
<dbReference type="AlphaFoldDB" id="A0A081BGB8"/>